<evidence type="ECO:0000313" key="2">
    <source>
        <dbReference type="Proteomes" id="UP000009022"/>
    </source>
</evidence>
<dbReference type="GeneID" id="6752041"/>
<name>B3RR86_TRIAD</name>
<keyword evidence="2" id="KW-1185">Reference proteome</keyword>
<organism evidence="1 2">
    <name type="scientific">Trichoplax adhaerens</name>
    <name type="common">Trichoplax reptans</name>
    <dbReference type="NCBI Taxonomy" id="10228"/>
    <lineage>
        <taxon>Eukaryota</taxon>
        <taxon>Metazoa</taxon>
        <taxon>Placozoa</taxon>
        <taxon>Uniplacotomia</taxon>
        <taxon>Trichoplacea</taxon>
        <taxon>Trichoplacidae</taxon>
        <taxon>Trichoplax</taxon>
    </lineage>
</organism>
<sequence length="449" mass="51945">MYTAVGKKKQLLLALTSITDCMENCTSAHATTRVYSCRTWLEFGQYESGIQQISSLFHSFPFSKSSSKMFEDEAEDMAGQESGDSMSDLTEDDLDFDSDGITYIFDSDFCRTFYKNNSWIEASYLCDDNNQEQDITKDYLLDEFDLVTETLQTSPSHKDIISRLNTLPQIVQLCNDHVFKEPFCGNRDEITEELLKLIRKSDRHTTEAYRNAIRNNIVEVLSSVLKIISFLSEESQELLTFDAHGIRLQHTKKDIRQALASIPCHRIFEILKTMDLQLHDQALLTLTTIFTHVKDRKQQQHLFIFLNNLARYNNNMIQKLIVNDVVPFIFSWIDVTCEHFHPPTEVFHTIVVCGTNKQVNELIKRENVFKEACELITGCHDYEVIKYLLLALNVIVQKCKQLPKLKKKLKGDVLDAIDTTMEYYRGYGDKGPDVAKFRKFLETGRIKKK</sequence>
<dbReference type="InParanoid" id="B3RR86"/>
<dbReference type="Proteomes" id="UP000009022">
    <property type="component" value="Unassembled WGS sequence"/>
</dbReference>
<dbReference type="InterPro" id="IPR016024">
    <property type="entry name" value="ARM-type_fold"/>
</dbReference>
<accession>B3RR86</accession>
<reference evidence="1 2" key="1">
    <citation type="journal article" date="2008" name="Nature">
        <title>The Trichoplax genome and the nature of placozoans.</title>
        <authorList>
            <person name="Srivastava M."/>
            <person name="Begovic E."/>
            <person name="Chapman J."/>
            <person name="Putnam N.H."/>
            <person name="Hellsten U."/>
            <person name="Kawashima T."/>
            <person name="Kuo A."/>
            <person name="Mitros T."/>
            <person name="Salamov A."/>
            <person name="Carpenter M.L."/>
            <person name="Signorovitch A.Y."/>
            <person name="Moreno M.A."/>
            <person name="Kamm K."/>
            <person name="Grimwood J."/>
            <person name="Schmutz J."/>
            <person name="Shapiro H."/>
            <person name="Grigoriev I.V."/>
            <person name="Buss L.W."/>
            <person name="Schierwater B."/>
            <person name="Dellaporta S.L."/>
            <person name="Rokhsar D.S."/>
        </authorList>
    </citation>
    <scope>NUCLEOTIDE SEQUENCE [LARGE SCALE GENOMIC DNA]</scope>
    <source>
        <strain evidence="1 2">Grell-BS-1999</strain>
    </source>
</reference>
<dbReference type="Gene3D" id="1.25.10.10">
    <property type="entry name" value="Leucine-rich Repeat Variant"/>
    <property type="match status" value="1"/>
</dbReference>
<dbReference type="KEGG" id="tad:TRIADDRAFT_54146"/>
<dbReference type="RefSeq" id="XP_002110828.1">
    <property type="nucleotide sequence ID" value="XM_002110792.1"/>
</dbReference>
<gene>
    <name evidence="1" type="ORF">TRIADDRAFT_54146</name>
</gene>
<protein>
    <submittedName>
        <fullName evidence="1">Uncharacterized protein</fullName>
    </submittedName>
</protein>
<dbReference type="AlphaFoldDB" id="B3RR86"/>
<evidence type="ECO:0000313" key="1">
    <source>
        <dbReference type="EMBL" id="EDV26832.1"/>
    </source>
</evidence>
<dbReference type="InterPro" id="IPR011989">
    <property type="entry name" value="ARM-like"/>
</dbReference>
<proteinExistence type="predicted"/>
<dbReference type="EMBL" id="DS985243">
    <property type="protein sequence ID" value="EDV26832.1"/>
    <property type="molecule type" value="Genomic_DNA"/>
</dbReference>
<dbReference type="HOGENOM" id="CLU_610212_0_0_1"/>
<dbReference type="SUPFAM" id="SSF48371">
    <property type="entry name" value="ARM repeat"/>
    <property type="match status" value="1"/>
</dbReference>
<dbReference type="CTD" id="6752041"/>